<dbReference type="STRING" id="984487.A0A1E4SCP9"/>
<evidence type="ECO:0000256" key="3">
    <source>
        <dbReference type="RuleBase" id="RU003719"/>
    </source>
</evidence>
<dbReference type="InterPro" id="IPR006139">
    <property type="entry name" value="D-isomer_2_OHA_DH_cat_dom"/>
</dbReference>
<dbReference type="Gene3D" id="3.40.50.720">
    <property type="entry name" value="NAD(P)-binding Rossmann-like Domain"/>
    <property type="match status" value="2"/>
</dbReference>
<dbReference type="GO" id="GO:0051287">
    <property type="term" value="F:NAD binding"/>
    <property type="evidence" value="ECO:0007669"/>
    <property type="project" value="InterPro"/>
</dbReference>
<dbReference type="GO" id="GO:0005829">
    <property type="term" value="C:cytosol"/>
    <property type="evidence" value="ECO:0007669"/>
    <property type="project" value="TreeGrafter"/>
</dbReference>
<keyword evidence="7" id="KW-1185">Reference proteome</keyword>
<dbReference type="Pfam" id="PF00389">
    <property type="entry name" value="2-Hacid_dh"/>
    <property type="match status" value="1"/>
</dbReference>
<dbReference type="OrthoDB" id="298012at2759"/>
<dbReference type="SUPFAM" id="SSF51735">
    <property type="entry name" value="NAD(P)-binding Rossmann-fold domains"/>
    <property type="match status" value="1"/>
</dbReference>
<organism evidence="6 7">
    <name type="scientific">Suhomyces tanzawaensis NRRL Y-17324</name>
    <dbReference type="NCBI Taxonomy" id="984487"/>
    <lineage>
        <taxon>Eukaryota</taxon>
        <taxon>Fungi</taxon>
        <taxon>Dikarya</taxon>
        <taxon>Ascomycota</taxon>
        <taxon>Saccharomycotina</taxon>
        <taxon>Pichiomycetes</taxon>
        <taxon>Debaryomycetaceae</taxon>
        <taxon>Suhomyces</taxon>
    </lineage>
</organism>
<sequence>MTKQQVFVTGAFPEDGQAYRDLTAKYDVIRYKFTSREQLLQAFKTTLKNISGMYAHFGSLYAIGGFNRELLENAPPNLKIIAIPQIGYDEYDLEGMAKKGIMLTNLPTPLAAEAVADLVLYHAILSFRNFKIFDKYTNTKGLTTGQVRAELNTGSFDLESGLLVPSKLAPAARKNYDVSVIISGRSNTLPRGHHAVIVGFGSIGKVAGQRLSAIGMNIHYVKNTKLDPEVEASLGYKVTYHQSIKDTVDFADLIIIACPGNAQTKHMINDELITSMKKQIRIVNVGRGFVVDENALVRGLQSGKVIFAGLDVYEEEPRIHPGLIGREDVVLTPHCASSTVDLLDYALDVCFNNINEVLTESNGYINKVV</sequence>
<dbReference type="EMBL" id="KV453915">
    <property type="protein sequence ID" value="ODV77279.1"/>
    <property type="molecule type" value="Genomic_DNA"/>
</dbReference>
<dbReference type="RefSeq" id="XP_020062401.1">
    <property type="nucleotide sequence ID" value="XM_020212000.1"/>
</dbReference>
<evidence type="ECO:0000259" key="5">
    <source>
        <dbReference type="Pfam" id="PF02826"/>
    </source>
</evidence>
<evidence type="ECO:0000259" key="4">
    <source>
        <dbReference type="Pfam" id="PF00389"/>
    </source>
</evidence>
<feature type="domain" description="D-isomer specific 2-hydroxyacid dehydrogenase NAD-binding" evidence="5">
    <location>
        <begin position="191"/>
        <end position="336"/>
    </location>
</feature>
<keyword evidence="2" id="KW-0520">NAD</keyword>
<proteinExistence type="inferred from homology"/>
<dbReference type="PANTHER" id="PTHR10996:SF178">
    <property type="entry name" value="2-HYDROXYACID DEHYDROGENASE YGL185C-RELATED"/>
    <property type="match status" value="1"/>
</dbReference>
<protein>
    <submittedName>
        <fullName evidence="6">Hydroxyisocaproate dehydrogenase</fullName>
    </submittedName>
</protein>
<comment type="similarity">
    <text evidence="3">Belongs to the D-isomer specific 2-hydroxyacid dehydrogenase family.</text>
</comment>
<dbReference type="GO" id="GO:0016618">
    <property type="term" value="F:hydroxypyruvate reductase [NAD(P)H] activity"/>
    <property type="evidence" value="ECO:0007669"/>
    <property type="project" value="TreeGrafter"/>
</dbReference>
<gene>
    <name evidence="6" type="ORF">CANTADRAFT_96950</name>
</gene>
<reference evidence="7" key="1">
    <citation type="submission" date="2016-05" db="EMBL/GenBank/DDBJ databases">
        <title>Comparative genomics of biotechnologically important yeasts.</title>
        <authorList>
            <consortium name="DOE Joint Genome Institute"/>
            <person name="Riley R."/>
            <person name="Haridas S."/>
            <person name="Wolfe K.H."/>
            <person name="Lopes M.R."/>
            <person name="Hittinger C.T."/>
            <person name="Goker M."/>
            <person name="Salamov A."/>
            <person name="Wisecaver J."/>
            <person name="Long T.M."/>
            <person name="Aerts A.L."/>
            <person name="Barry K."/>
            <person name="Choi C."/>
            <person name="Clum A."/>
            <person name="Coughlan A.Y."/>
            <person name="Deshpande S."/>
            <person name="Douglass A.P."/>
            <person name="Hanson S.J."/>
            <person name="Klenk H.-P."/>
            <person name="Labutti K."/>
            <person name="Lapidus A."/>
            <person name="Lindquist E."/>
            <person name="Lipzen A."/>
            <person name="Meier-Kolthoff J.P."/>
            <person name="Ohm R.A."/>
            <person name="Otillar R.P."/>
            <person name="Pangilinan J."/>
            <person name="Peng Y."/>
            <person name="Rokas A."/>
            <person name="Rosa C.A."/>
            <person name="Scheuner C."/>
            <person name="Sibirny A.A."/>
            <person name="Slot J.C."/>
            <person name="Stielow J.B."/>
            <person name="Sun H."/>
            <person name="Kurtzman C.P."/>
            <person name="Blackwell M."/>
            <person name="Grigoriev I.V."/>
            <person name="Jeffries T.W."/>
        </authorList>
    </citation>
    <scope>NUCLEOTIDE SEQUENCE [LARGE SCALE GENOMIC DNA]</scope>
    <source>
        <strain evidence="7">NRRL Y-17324</strain>
    </source>
</reference>
<feature type="domain" description="D-isomer specific 2-hydroxyacid dehydrogenase catalytic" evidence="4">
    <location>
        <begin position="26"/>
        <end position="357"/>
    </location>
</feature>
<dbReference type="SUPFAM" id="SSF52283">
    <property type="entry name" value="Formate/glycerate dehydrogenase catalytic domain-like"/>
    <property type="match status" value="1"/>
</dbReference>
<name>A0A1E4SCP9_9ASCO</name>
<dbReference type="InterPro" id="IPR050223">
    <property type="entry name" value="D-isomer_2-hydroxyacid_DH"/>
</dbReference>
<dbReference type="PANTHER" id="PTHR10996">
    <property type="entry name" value="2-HYDROXYACID DEHYDROGENASE-RELATED"/>
    <property type="match status" value="1"/>
</dbReference>
<dbReference type="Pfam" id="PF02826">
    <property type="entry name" value="2-Hacid_dh_C"/>
    <property type="match status" value="1"/>
</dbReference>
<dbReference type="InterPro" id="IPR006140">
    <property type="entry name" value="D-isomer_DH_NAD-bd"/>
</dbReference>
<accession>A0A1E4SCP9</accession>
<evidence type="ECO:0000256" key="2">
    <source>
        <dbReference type="ARBA" id="ARBA00023027"/>
    </source>
</evidence>
<keyword evidence="1 3" id="KW-0560">Oxidoreductase</keyword>
<dbReference type="InterPro" id="IPR036291">
    <property type="entry name" value="NAD(P)-bd_dom_sf"/>
</dbReference>
<dbReference type="AlphaFoldDB" id="A0A1E4SCP9"/>
<dbReference type="Proteomes" id="UP000094285">
    <property type="component" value="Unassembled WGS sequence"/>
</dbReference>
<dbReference type="GO" id="GO:0030267">
    <property type="term" value="F:glyoxylate reductase (NADPH) activity"/>
    <property type="evidence" value="ECO:0007669"/>
    <property type="project" value="TreeGrafter"/>
</dbReference>
<evidence type="ECO:0000313" key="7">
    <source>
        <dbReference type="Proteomes" id="UP000094285"/>
    </source>
</evidence>
<evidence type="ECO:0000313" key="6">
    <source>
        <dbReference type="EMBL" id="ODV77279.1"/>
    </source>
</evidence>
<evidence type="ECO:0000256" key="1">
    <source>
        <dbReference type="ARBA" id="ARBA00023002"/>
    </source>
</evidence>
<dbReference type="GeneID" id="30986136"/>